<feature type="region of interest" description="Disordered" evidence="1">
    <location>
        <begin position="222"/>
        <end position="297"/>
    </location>
</feature>
<evidence type="ECO:0000313" key="3">
    <source>
        <dbReference type="EMBL" id="PLB36566.1"/>
    </source>
</evidence>
<dbReference type="EMBL" id="KZ559150">
    <property type="protein sequence ID" value="PLB36566.1"/>
    <property type="molecule type" value="Genomic_DNA"/>
</dbReference>
<name>A0A2I2F7G8_ASPCN</name>
<feature type="signal peptide" evidence="2">
    <location>
        <begin position="1"/>
        <end position="19"/>
    </location>
</feature>
<feature type="chain" id="PRO_5014118473" evidence="2">
    <location>
        <begin position="20"/>
        <end position="297"/>
    </location>
</feature>
<dbReference type="AlphaFoldDB" id="A0A2I2F7G8"/>
<proteinExistence type="predicted"/>
<reference evidence="3 4" key="1">
    <citation type="submission" date="2017-12" db="EMBL/GenBank/DDBJ databases">
        <authorList>
            <consortium name="DOE Joint Genome Institute"/>
            <person name="Haridas S."/>
            <person name="Kjaerbolling I."/>
            <person name="Vesth T.C."/>
            <person name="Frisvad J.C."/>
            <person name="Nybo J.L."/>
            <person name="Theobald S."/>
            <person name="Kuo A."/>
            <person name="Bowyer P."/>
            <person name="Matsuda Y."/>
            <person name="Mondo S."/>
            <person name="Lyhne E.K."/>
            <person name="Kogle M.E."/>
            <person name="Clum A."/>
            <person name="Lipzen A."/>
            <person name="Salamov A."/>
            <person name="Ngan C.Y."/>
            <person name="Daum C."/>
            <person name="Chiniquy J."/>
            <person name="Barry K."/>
            <person name="LaButti K."/>
            <person name="Simmons B.A."/>
            <person name="Magnuson J.K."/>
            <person name="Mortensen U.H."/>
            <person name="Larsen T.O."/>
            <person name="Grigoriev I.V."/>
            <person name="Baker S.E."/>
            <person name="Andersen M.R."/>
            <person name="Nordberg H.P."/>
            <person name="Cantor M.N."/>
            <person name="Hua S.X."/>
        </authorList>
    </citation>
    <scope>NUCLEOTIDE SEQUENCE [LARGE SCALE GENOMIC DNA]</scope>
    <source>
        <strain evidence="3 4">CBS 102.13</strain>
    </source>
</reference>
<dbReference type="OrthoDB" id="4507056at2759"/>
<keyword evidence="2" id="KW-0732">Signal</keyword>
<dbReference type="GeneID" id="36523832"/>
<evidence type="ECO:0000256" key="2">
    <source>
        <dbReference type="SAM" id="SignalP"/>
    </source>
</evidence>
<dbReference type="RefSeq" id="XP_024670578.1">
    <property type="nucleotide sequence ID" value="XM_024816672.1"/>
</dbReference>
<evidence type="ECO:0000256" key="1">
    <source>
        <dbReference type="SAM" id="MobiDB-lite"/>
    </source>
</evidence>
<evidence type="ECO:0000313" key="4">
    <source>
        <dbReference type="Proteomes" id="UP000234585"/>
    </source>
</evidence>
<protein>
    <submittedName>
        <fullName evidence="3">Uncharacterized protein</fullName>
    </submittedName>
</protein>
<organism evidence="3 4">
    <name type="scientific">Aspergillus candidus</name>
    <dbReference type="NCBI Taxonomy" id="41067"/>
    <lineage>
        <taxon>Eukaryota</taxon>
        <taxon>Fungi</taxon>
        <taxon>Dikarya</taxon>
        <taxon>Ascomycota</taxon>
        <taxon>Pezizomycotina</taxon>
        <taxon>Eurotiomycetes</taxon>
        <taxon>Eurotiomycetidae</taxon>
        <taxon>Eurotiales</taxon>
        <taxon>Aspergillaceae</taxon>
        <taxon>Aspergillus</taxon>
        <taxon>Aspergillus subgen. Circumdati</taxon>
    </lineage>
</organism>
<dbReference type="Proteomes" id="UP000234585">
    <property type="component" value="Unassembled WGS sequence"/>
</dbReference>
<feature type="compositionally biased region" description="Pro residues" evidence="1">
    <location>
        <begin position="229"/>
        <end position="239"/>
    </location>
</feature>
<keyword evidence="4" id="KW-1185">Reference proteome</keyword>
<sequence>MQFPHFLSCIFLLSSLSLAGPISHPLPDASDEDPSLAERDIPGCFPIGGGDMLSCPGQSPAIQFEKSTKNSAPTGRPCIPIGGSDLTYCPDSGKTYGGRFPIDGRSPDDAPSALEDDVEASSPSSANPKITPFPDPPTKRQAPQASETFEITFNSGRTVTLTVPYGYRLDRINQPRPVAPTAAPAAAAPNAGLTARRSTITSTRVVTVTVLGPSPAAPAPTAGYSALLPAPPRPAPPVQEEPQMGLAVTPVSASSPDTAAEPGVVVPTSAPDDDGYNDEEEDDDDDELKVIPVHTTM</sequence>
<gene>
    <name evidence="3" type="ORF">BDW47DRAFT_127144</name>
</gene>
<accession>A0A2I2F7G8</accession>
<feature type="compositionally biased region" description="Acidic residues" evidence="1">
    <location>
        <begin position="271"/>
        <end position="287"/>
    </location>
</feature>
<feature type="region of interest" description="Disordered" evidence="1">
    <location>
        <begin position="98"/>
        <end position="144"/>
    </location>
</feature>